<dbReference type="InterPro" id="IPR011992">
    <property type="entry name" value="EF-hand-dom_pair"/>
</dbReference>
<proteinExistence type="inferred from homology"/>
<comment type="caution">
    <text evidence="3">The sequence shown here is derived from an EMBL/GenBank/DDBJ whole genome shotgun (WGS) entry which is preliminary data.</text>
</comment>
<protein>
    <submittedName>
        <fullName evidence="3">Uncharacterized protein</fullName>
    </submittedName>
</protein>
<keyword evidence="4" id="KW-1185">Reference proteome</keyword>
<dbReference type="EMBL" id="JADGJQ010000027">
    <property type="protein sequence ID" value="KAJ3178317.1"/>
    <property type="molecule type" value="Genomic_DNA"/>
</dbReference>
<evidence type="ECO:0000313" key="3">
    <source>
        <dbReference type="EMBL" id="KAJ3178317.1"/>
    </source>
</evidence>
<feature type="region of interest" description="Disordered" evidence="2">
    <location>
        <begin position="141"/>
        <end position="238"/>
    </location>
</feature>
<dbReference type="AlphaFoldDB" id="A0AAD5TJE7"/>
<dbReference type="GO" id="GO:0046785">
    <property type="term" value="P:microtubule polymerization"/>
    <property type="evidence" value="ECO:0007669"/>
    <property type="project" value="InterPro"/>
</dbReference>
<sequence>MSDIDLLKEVYVAFCAFGSNRNLASSSDVQGPTMDGAKFAKFARDNKLIDNKKVTSTDVDIIFNKVKPKGARKLDWNTFLEGLTQIAEKKNPGKQGRDALDSLIGLIIKKGGGPIATGTAPKSDAIVDRLTDTSKYTGTHKLRFDEAGQGRGAAGRDRPSPTSDLSKITNREETSLRGLPVSIDPNEKSSPAKRGHSSVVTASSERLDQAASKPKAGRVGGSNSNLNKGSASNLSKQSSAVDAKQSYGTANAKAGGSVFDRLTDTTGYTGAHKQRFNADGTGRGIAGRDAPAKGGSPGKYRGGDVKDLSQILRN</sequence>
<gene>
    <name evidence="3" type="ORF">HDU87_003629</name>
</gene>
<dbReference type="GO" id="GO:0005874">
    <property type="term" value="C:microtubule"/>
    <property type="evidence" value="ECO:0007669"/>
    <property type="project" value="TreeGrafter"/>
</dbReference>
<evidence type="ECO:0000256" key="1">
    <source>
        <dbReference type="ARBA" id="ARBA00010994"/>
    </source>
</evidence>
<dbReference type="SUPFAM" id="SSF47473">
    <property type="entry name" value="EF-hand"/>
    <property type="match status" value="1"/>
</dbReference>
<feature type="region of interest" description="Disordered" evidence="2">
    <location>
        <begin position="268"/>
        <end position="314"/>
    </location>
</feature>
<dbReference type="GO" id="GO:0015631">
    <property type="term" value="F:tubulin binding"/>
    <property type="evidence" value="ECO:0007669"/>
    <property type="project" value="InterPro"/>
</dbReference>
<dbReference type="Pfam" id="PF05517">
    <property type="entry name" value="p25-alpha"/>
    <property type="match status" value="2"/>
</dbReference>
<dbReference type="Gene3D" id="1.10.238.10">
    <property type="entry name" value="EF-hand"/>
    <property type="match status" value="1"/>
</dbReference>
<dbReference type="InterPro" id="IPR008907">
    <property type="entry name" value="TPP/p25"/>
</dbReference>
<dbReference type="GO" id="GO:0032273">
    <property type="term" value="P:positive regulation of protein polymerization"/>
    <property type="evidence" value="ECO:0007669"/>
    <property type="project" value="TreeGrafter"/>
</dbReference>
<dbReference type="GO" id="GO:0001578">
    <property type="term" value="P:microtubule bundle formation"/>
    <property type="evidence" value="ECO:0007669"/>
    <property type="project" value="TreeGrafter"/>
</dbReference>
<name>A0AAD5TJE7_9FUNG</name>
<accession>A0AAD5TJE7</accession>
<dbReference type="Proteomes" id="UP001212152">
    <property type="component" value="Unassembled WGS sequence"/>
</dbReference>
<feature type="compositionally biased region" description="Basic and acidic residues" evidence="2">
    <location>
        <begin position="142"/>
        <end position="159"/>
    </location>
</feature>
<organism evidence="3 4">
    <name type="scientific">Geranomyces variabilis</name>
    <dbReference type="NCBI Taxonomy" id="109894"/>
    <lineage>
        <taxon>Eukaryota</taxon>
        <taxon>Fungi</taxon>
        <taxon>Fungi incertae sedis</taxon>
        <taxon>Chytridiomycota</taxon>
        <taxon>Chytridiomycota incertae sedis</taxon>
        <taxon>Chytridiomycetes</taxon>
        <taxon>Spizellomycetales</taxon>
        <taxon>Powellomycetaceae</taxon>
        <taxon>Geranomyces</taxon>
    </lineage>
</organism>
<dbReference type="PANTHER" id="PTHR12932">
    <property type="entry name" value="P25 ALPHA-RELATED"/>
    <property type="match status" value="1"/>
</dbReference>
<evidence type="ECO:0000256" key="2">
    <source>
        <dbReference type="SAM" id="MobiDB-lite"/>
    </source>
</evidence>
<reference evidence="3" key="1">
    <citation type="submission" date="2020-05" db="EMBL/GenBank/DDBJ databases">
        <title>Phylogenomic resolution of chytrid fungi.</title>
        <authorList>
            <person name="Stajich J.E."/>
            <person name="Amses K."/>
            <person name="Simmons R."/>
            <person name="Seto K."/>
            <person name="Myers J."/>
            <person name="Bonds A."/>
            <person name="Quandt C.A."/>
            <person name="Barry K."/>
            <person name="Liu P."/>
            <person name="Grigoriev I."/>
            <person name="Longcore J.E."/>
            <person name="James T.Y."/>
        </authorList>
    </citation>
    <scope>NUCLEOTIDE SEQUENCE</scope>
    <source>
        <strain evidence="3">JEL0379</strain>
    </source>
</reference>
<feature type="compositionally biased region" description="Polar residues" evidence="2">
    <location>
        <begin position="221"/>
        <end position="238"/>
    </location>
</feature>
<comment type="similarity">
    <text evidence="1">Belongs to the TPPP family.</text>
</comment>
<dbReference type="PANTHER" id="PTHR12932:SF9">
    <property type="entry name" value="TUBULIN POLYMERIZATION-PROMOTING PROTEIN HOMOLOG"/>
    <property type="match status" value="1"/>
</dbReference>
<evidence type="ECO:0000313" key="4">
    <source>
        <dbReference type="Proteomes" id="UP001212152"/>
    </source>
</evidence>